<name>A0A9P0NZF1_ACAOB</name>
<feature type="compositionally biased region" description="Polar residues" evidence="1">
    <location>
        <begin position="1"/>
        <end position="15"/>
    </location>
</feature>
<accession>A0A9P0NZF1</accession>
<sequence>MQLSFGNSVHDTTFADQKMPQKARLTRINNGGRLETARSRSSLRNKRKVSQVQAKRFPEPRYLLSQKSVLQWALVQLLLNPINSHYRHQTNLPPPKQKK</sequence>
<feature type="region of interest" description="Disordered" evidence="1">
    <location>
        <begin position="1"/>
        <end position="52"/>
    </location>
</feature>
<evidence type="ECO:0000313" key="2">
    <source>
        <dbReference type="EMBL" id="CAH1959089.1"/>
    </source>
</evidence>
<reference evidence="2" key="1">
    <citation type="submission" date="2022-03" db="EMBL/GenBank/DDBJ databases">
        <authorList>
            <person name="Sayadi A."/>
        </authorList>
    </citation>
    <scope>NUCLEOTIDE SEQUENCE</scope>
</reference>
<evidence type="ECO:0000256" key="1">
    <source>
        <dbReference type="SAM" id="MobiDB-lite"/>
    </source>
</evidence>
<dbReference type="OrthoDB" id="2373987at2759"/>
<keyword evidence="3" id="KW-1185">Reference proteome</keyword>
<dbReference type="AlphaFoldDB" id="A0A9P0NZF1"/>
<protein>
    <submittedName>
        <fullName evidence="2">Uncharacterized protein</fullName>
    </submittedName>
</protein>
<comment type="caution">
    <text evidence="2">The sequence shown here is derived from an EMBL/GenBank/DDBJ whole genome shotgun (WGS) entry which is preliminary data.</text>
</comment>
<proteinExistence type="predicted"/>
<organism evidence="2 3">
    <name type="scientific">Acanthoscelides obtectus</name>
    <name type="common">Bean weevil</name>
    <name type="synonym">Bruchus obtectus</name>
    <dbReference type="NCBI Taxonomy" id="200917"/>
    <lineage>
        <taxon>Eukaryota</taxon>
        <taxon>Metazoa</taxon>
        <taxon>Ecdysozoa</taxon>
        <taxon>Arthropoda</taxon>
        <taxon>Hexapoda</taxon>
        <taxon>Insecta</taxon>
        <taxon>Pterygota</taxon>
        <taxon>Neoptera</taxon>
        <taxon>Endopterygota</taxon>
        <taxon>Coleoptera</taxon>
        <taxon>Polyphaga</taxon>
        <taxon>Cucujiformia</taxon>
        <taxon>Chrysomeloidea</taxon>
        <taxon>Chrysomelidae</taxon>
        <taxon>Bruchinae</taxon>
        <taxon>Bruchini</taxon>
        <taxon>Acanthoscelides</taxon>
    </lineage>
</organism>
<gene>
    <name evidence="2" type="ORF">ACAOBT_LOCUS3001</name>
</gene>
<dbReference type="EMBL" id="CAKOFQ010006680">
    <property type="protein sequence ID" value="CAH1959089.1"/>
    <property type="molecule type" value="Genomic_DNA"/>
</dbReference>
<evidence type="ECO:0000313" key="3">
    <source>
        <dbReference type="Proteomes" id="UP001152888"/>
    </source>
</evidence>
<dbReference type="Proteomes" id="UP001152888">
    <property type="component" value="Unassembled WGS sequence"/>
</dbReference>